<protein>
    <submittedName>
        <fullName evidence="3">Protein NIF3</fullName>
    </submittedName>
</protein>
<comment type="similarity">
    <text evidence="1">Belongs to the GTP cyclohydrolase I type 2/NIF3 family.</text>
</comment>
<dbReference type="SUPFAM" id="SSF102705">
    <property type="entry name" value="NIF3 (NGG1p interacting factor 3)-like"/>
    <property type="match status" value="1"/>
</dbReference>
<organism evidence="3 4">
    <name type="scientific">Diplogelasinospora grovesii</name>
    <dbReference type="NCBI Taxonomy" id="303347"/>
    <lineage>
        <taxon>Eukaryota</taxon>
        <taxon>Fungi</taxon>
        <taxon>Dikarya</taxon>
        <taxon>Ascomycota</taxon>
        <taxon>Pezizomycotina</taxon>
        <taxon>Sordariomycetes</taxon>
        <taxon>Sordariomycetidae</taxon>
        <taxon>Sordariales</taxon>
        <taxon>Diplogelasinosporaceae</taxon>
        <taxon>Diplogelasinospora</taxon>
    </lineage>
</organism>
<evidence type="ECO:0000256" key="1">
    <source>
        <dbReference type="ARBA" id="ARBA00006964"/>
    </source>
</evidence>
<dbReference type="PANTHER" id="PTHR13799">
    <property type="entry name" value="NGG1 INTERACTING FACTOR 3"/>
    <property type="match status" value="1"/>
</dbReference>
<evidence type="ECO:0000313" key="3">
    <source>
        <dbReference type="EMBL" id="KAK3942005.1"/>
    </source>
</evidence>
<feature type="binding site" evidence="2">
    <location>
        <position position="249"/>
    </location>
    <ligand>
        <name>a divalent metal cation</name>
        <dbReference type="ChEBI" id="CHEBI:60240"/>
        <label>1</label>
    </ligand>
</feature>
<dbReference type="PANTHER" id="PTHR13799:SF13">
    <property type="entry name" value="NIF3-LIKE PROTEIN 1"/>
    <property type="match status" value="1"/>
</dbReference>
<gene>
    <name evidence="3" type="ORF">QBC46DRAFT_339920</name>
</gene>
<evidence type="ECO:0000313" key="4">
    <source>
        <dbReference type="Proteomes" id="UP001303473"/>
    </source>
</evidence>
<keyword evidence="4" id="KW-1185">Reference proteome</keyword>
<accession>A0AAN6S6A9</accession>
<keyword evidence="2" id="KW-0479">Metal-binding</keyword>
<dbReference type="GO" id="GO:0005739">
    <property type="term" value="C:mitochondrion"/>
    <property type="evidence" value="ECO:0007669"/>
    <property type="project" value="TreeGrafter"/>
</dbReference>
<evidence type="ECO:0000256" key="2">
    <source>
        <dbReference type="PIRSR" id="PIRSR602678-1"/>
    </source>
</evidence>
<dbReference type="EMBL" id="MU853777">
    <property type="protein sequence ID" value="KAK3942005.1"/>
    <property type="molecule type" value="Genomic_DNA"/>
</dbReference>
<dbReference type="NCBIfam" id="TIGR00486">
    <property type="entry name" value="YbgI_SA1388"/>
    <property type="match status" value="1"/>
</dbReference>
<dbReference type="GO" id="GO:0046872">
    <property type="term" value="F:metal ion binding"/>
    <property type="evidence" value="ECO:0007669"/>
    <property type="project" value="UniProtKB-KW"/>
</dbReference>
<dbReference type="InterPro" id="IPR036069">
    <property type="entry name" value="DUF34/NIF3_sf"/>
</dbReference>
<proteinExistence type="inferred from homology"/>
<dbReference type="AlphaFoldDB" id="A0AAN6S6A9"/>
<feature type="binding site" evidence="2">
    <location>
        <position position="116"/>
    </location>
    <ligand>
        <name>a divalent metal cation</name>
        <dbReference type="ChEBI" id="CHEBI:60240"/>
        <label>1</label>
    </ligand>
</feature>
<sequence length="301" mass="33387">MVSQLQSPLFTQRVVEAMRTLYPEELADKSWDNVGLLQENIAPTSGDVPHTVLLTNDLSIAVAEEAIREKASVIISYHPFIFRGLKSVTLDDPQQRIILQLAQHNIAVYCPHTAFDAAPGGLNDWLADMLIPHGLYSREHVQPIRTPLPEGVGFDESGYGRFVVLKDPVPLADIVRSYAKGLGGLKHVMVALPKSYSPQTEIETVAICAGSGYDVVKDSQADLIVTGEMSHHNALRMTELGQCVLTVFHSNSERQFLKDKIQGQLQKYLEKNPFTRGTKVIVSEEDKDPFEIWDVDNIPSA</sequence>
<comment type="caution">
    <text evidence="3">The sequence shown here is derived from an EMBL/GenBank/DDBJ whole genome shotgun (WGS) entry which is preliminary data.</text>
</comment>
<dbReference type="Gene3D" id="3.40.1390.30">
    <property type="entry name" value="NIF3 (NGG1p interacting factor 3)-like"/>
    <property type="match status" value="1"/>
</dbReference>
<name>A0AAN6S6A9_9PEZI</name>
<feature type="binding site" evidence="2">
    <location>
        <position position="253"/>
    </location>
    <ligand>
        <name>a divalent metal cation</name>
        <dbReference type="ChEBI" id="CHEBI:60240"/>
        <label>1</label>
    </ligand>
</feature>
<reference evidence="4" key="1">
    <citation type="journal article" date="2023" name="Mol. Phylogenet. Evol.">
        <title>Genome-scale phylogeny and comparative genomics of the fungal order Sordariales.</title>
        <authorList>
            <person name="Hensen N."/>
            <person name="Bonometti L."/>
            <person name="Westerberg I."/>
            <person name="Brannstrom I.O."/>
            <person name="Guillou S."/>
            <person name="Cros-Aarteil S."/>
            <person name="Calhoun S."/>
            <person name="Haridas S."/>
            <person name="Kuo A."/>
            <person name="Mondo S."/>
            <person name="Pangilinan J."/>
            <person name="Riley R."/>
            <person name="LaButti K."/>
            <person name="Andreopoulos B."/>
            <person name="Lipzen A."/>
            <person name="Chen C."/>
            <person name="Yan M."/>
            <person name="Daum C."/>
            <person name="Ng V."/>
            <person name="Clum A."/>
            <person name="Steindorff A."/>
            <person name="Ohm R.A."/>
            <person name="Martin F."/>
            <person name="Silar P."/>
            <person name="Natvig D.O."/>
            <person name="Lalanne C."/>
            <person name="Gautier V."/>
            <person name="Ament-Velasquez S.L."/>
            <person name="Kruys A."/>
            <person name="Hutchinson M.I."/>
            <person name="Powell A.J."/>
            <person name="Barry K."/>
            <person name="Miller A.N."/>
            <person name="Grigoriev I.V."/>
            <person name="Debuchy R."/>
            <person name="Gladieux P."/>
            <person name="Hiltunen Thoren M."/>
            <person name="Johannesson H."/>
        </authorList>
    </citation>
    <scope>NUCLEOTIDE SEQUENCE [LARGE SCALE GENOMIC DNA]</scope>
    <source>
        <strain evidence="4">CBS 340.73</strain>
    </source>
</reference>
<dbReference type="Pfam" id="PF01784">
    <property type="entry name" value="DUF34_NIF3"/>
    <property type="match status" value="1"/>
</dbReference>
<feature type="binding site" evidence="2">
    <location>
        <position position="78"/>
    </location>
    <ligand>
        <name>a divalent metal cation</name>
        <dbReference type="ChEBI" id="CHEBI:60240"/>
        <label>1</label>
    </ligand>
</feature>
<dbReference type="Proteomes" id="UP001303473">
    <property type="component" value="Unassembled WGS sequence"/>
</dbReference>
<dbReference type="FunFam" id="3.40.1390.30:FF:000001">
    <property type="entry name" value="GTP cyclohydrolase 1 type 2"/>
    <property type="match status" value="1"/>
</dbReference>
<dbReference type="InterPro" id="IPR002678">
    <property type="entry name" value="DUF34/NIF3"/>
</dbReference>